<organism evidence="8 9">
    <name type="scientific">Knipowitschia caucasica</name>
    <name type="common">Caucasian dwarf goby</name>
    <name type="synonym">Pomatoschistus caucasicus</name>
    <dbReference type="NCBI Taxonomy" id="637954"/>
    <lineage>
        <taxon>Eukaryota</taxon>
        <taxon>Metazoa</taxon>
        <taxon>Chordata</taxon>
        <taxon>Craniata</taxon>
        <taxon>Vertebrata</taxon>
        <taxon>Euteleostomi</taxon>
        <taxon>Actinopterygii</taxon>
        <taxon>Neopterygii</taxon>
        <taxon>Teleostei</taxon>
        <taxon>Neoteleostei</taxon>
        <taxon>Acanthomorphata</taxon>
        <taxon>Gobiaria</taxon>
        <taxon>Gobiiformes</taxon>
        <taxon>Gobioidei</taxon>
        <taxon>Gobiidae</taxon>
        <taxon>Gobiinae</taxon>
        <taxon>Knipowitschia</taxon>
    </lineage>
</organism>
<protein>
    <recommendedName>
        <fullName evidence="10">Serum deprivation-response protein</fullName>
    </recommendedName>
</protein>
<gene>
    <name evidence="8" type="ORF">KC01_LOCUS38897</name>
</gene>
<dbReference type="GO" id="GO:0005737">
    <property type="term" value="C:cytoplasm"/>
    <property type="evidence" value="ECO:0007669"/>
    <property type="project" value="UniProtKB-SubCell"/>
</dbReference>
<dbReference type="Pfam" id="PF15237">
    <property type="entry name" value="PTRF_SDPR"/>
    <property type="match status" value="1"/>
</dbReference>
<evidence type="ECO:0000256" key="1">
    <source>
        <dbReference type="ARBA" id="ARBA00004345"/>
    </source>
</evidence>
<dbReference type="GO" id="GO:0005901">
    <property type="term" value="C:caveola"/>
    <property type="evidence" value="ECO:0007669"/>
    <property type="project" value="UniProtKB-SubCell"/>
</dbReference>
<evidence type="ECO:0000256" key="7">
    <source>
        <dbReference type="SAM" id="MobiDB-lite"/>
    </source>
</evidence>
<evidence type="ECO:0000313" key="8">
    <source>
        <dbReference type="EMBL" id="CAL1612588.1"/>
    </source>
</evidence>
<dbReference type="PANTHER" id="PTHR15240">
    <property type="entry name" value="CAVIN"/>
    <property type="match status" value="1"/>
</dbReference>
<feature type="region of interest" description="Disordered" evidence="7">
    <location>
        <begin position="304"/>
        <end position="404"/>
    </location>
</feature>
<comment type="subcellular location">
    <subcellularLocation>
        <location evidence="2">Cytoplasm</location>
    </subcellularLocation>
    <subcellularLocation>
        <location evidence="1">Membrane</location>
        <location evidence="1">Caveola</location>
    </subcellularLocation>
</comment>
<evidence type="ECO:0000256" key="4">
    <source>
        <dbReference type="ARBA" id="ARBA00022490"/>
    </source>
</evidence>
<name>A0AAV2MGN9_KNICA</name>
<evidence type="ECO:0000256" key="5">
    <source>
        <dbReference type="ARBA" id="ARBA00023136"/>
    </source>
</evidence>
<evidence type="ECO:0000256" key="3">
    <source>
        <dbReference type="ARBA" id="ARBA00008836"/>
    </source>
</evidence>
<feature type="coiled-coil region" evidence="6">
    <location>
        <begin position="123"/>
        <end position="150"/>
    </location>
</feature>
<keyword evidence="5" id="KW-0472">Membrane</keyword>
<accession>A0AAV2MGN9</accession>
<feature type="region of interest" description="Disordered" evidence="7">
    <location>
        <begin position="172"/>
        <end position="194"/>
    </location>
</feature>
<sequence>MVTLETHQSQELQVPALDQVSGLDQVLNSGLGLVSGFDAGLDSEQNQDSGPNAITVLTLLDKLVLMLDSVQKDQHNMEVHQVQMEAVVRGIQADMTKLSKSHSHTANTVSKLLDKSRKLSVTMKEVRSQMDKQNVQVKKLEMNHNHLIDRNQFRVLIFQDQTEIPASVFVKDSPPFPRDDITEEGEGLETGGAGLHTIDLSSDEEVGLEAEPEEDWSQDLDLELELGPTRAEKLKRSSLKKVDSLRKAFSKQNFEKKMTKIGTKLVSAEQKLKIKSPVFGLKKSQASAEVSEMFDVPEEIQEEVHQVQEEVPQVQEEVPQVHEEVPQVSAEALPQTEAVSVGYQDQDQLNPEGVSPDYALSSTLPQDQDQDQDQDPEQDKEKDQEQDQEQNVNLQQKDQDQDLV</sequence>
<dbReference type="Proteomes" id="UP001497482">
    <property type="component" value="Chromosome 8"/>
</dbReference>
<dbReference type="EMBL" id="OZ035830">
    <property type="protein sequence ID" value="CAL1612588.1"/>
    <property type="molecule type" value="Genomic_DNA"/>
</dbReference>
<proteinExistence type="inferred from homology"/>
<evidence type="ECO:0000256" key="2">
    <source>
        <dbReference type="ARBA" id="ARBA00004496"/>
    </source>
</evidence>
<evidence type="ECO:0000256" key="6">
    <source>
        <dbReference type="SAM" id="Coils"/>
    </source>
</evidence>
<dbReference type="PANTHER" id="PTHR15240:SF1">
    <property type="entry name" value="CAVEOLAE-ASSOCIATED PROTEIN 2"/>
    <property type="match status" value="1"/>
</dbReference>
<reference evidence="8 9" key="1">
    <citation type="submission" date="2024-04" db="EMBL/GenBank/DDBJ databases">
        <authorList>
            <person name="Waldvogel A.-M."/>
            <person name="Schoenle A."/>
        </authorList>
    </citation>
    <scope>NUCLEOTIDE SEQUENCE [LARGE SCALE GENOMIC DNA]</scope>
</reference>
<dbReference type="InterPro" id="IPR026752">
    <property type="entry name" value="Cavin_fam"/>
</dbReference>
<keyword evidence="6" id="KW-0175">Coiled coil</keyword>
<evidence type="ECO:0000313" key="9">
    <source>
        <dbReference type="Proteomes" id="UP001497482"/>
    </source>
</evidence>
<comment type="similarity">
    <text evidence="3">Belongs to the CAVIN family.</text>
</comment>
<feature type="compositionally biased region" description="Low complexity" evidence="7">
    <location>
        <begin position="309"/>
        <end position="318"/>
    </location>
</feature>
<keyword evidence="4" id="KW-0963">Cytoplasm</keyword>
<dbReference type="GO" id="GO:0005080">
    <property type="term" value="F:protein kinase C binding"/>
    <property type="evidence" value="ECO:0007669"/>
    <property type="project" value="TreeGrafter"/>
</dbReference>
<keyword evidence="9" id="KW-1185">Reference proteome</keyword>
<dbReference type="AlphaFoldDB" id="A0AAV2MGN9"/>
<evidence type="ECO:0008006" key="10">
    <source>
        <dbReference type="Google" id="ProtNLM"/>
    </source>
</evidence>